<evidence type="ECO:0000313" key="2">
    <source>
        <dbReference type="Proteomes" id="UP000239866"/>
    </source>
</evidence>
<accession>A0A2T1KDS8</accession>
<sequence length="128" mass="14382">MNYYTEAFDGQLNASQGAAPVGGHALSIKWQPSVEKTARSGVEGAALWRGALAAWVAFSEKGINFFKDYWIRTSDPQNNTTGDHIDLWNGSRLTDWTSWLRISMGLSLEGYWSDFGKSKEILFWRAQS</sequence>
<dbReference type="RefSeq" id="WP_106762136.1">
    <property type="nucleotide sequence ID" value="NZ_PXNP01000053.1"/>
</dbReference>
<proteinExistence type="predicted"/>
<reference evidence="1 2" key="1">
    <citation type="submission" date="2018-03" db="EMBL/GenBank/DDBJ databases">
        <title>Marinobacter brunus sp. nov., a marine bacterium of Gamma-proteobacteria isolated from the surface seawater of the South China Sea.</title>
        <authorList>
            <person name="Cheng H."/>
            <person name="Wu Y.-H."/>
            <person name="Xamxidin M."/>
            <person name="Xu X.-W."/>
        </authorList>
    </citation>
    <scope>NUCLEOTIDE SEQUENCE [LARGE SCALE GENOMIC DNA]</scope>
    <source>
        <strain evidence="1 2">NH169-3</strain>
    </source>
</reference>
<evidence type="ECO:0000313" key="1">
    <source>
        <dbReference type="EMBL" id="PSF08210.1"/>
    </source>
</evidence>
<protein>
    <submittedName>
        <fullName evidence="1">Uncharacterized protein</fullName>
    </submittedName>
</protein>
<dbReference type="Pfam" id="PF14113">
    <property type="entry name" value="Tae4"/>
    <property type="match status" value="1"/>
</dbReference>
<name>A0A2T1KDS8_9GAMM</name>
<organism evidence="1 2">
    <name type="scientific">Marinobacter fuscus</name>
    <dbReference type="NCBI Taxonomy" id="2109942"/>
    <lineage>
        <taxon>Bacteria</taxon>
        <taxon>Pseudomonadati</taxon>
        <taxon>Pseudomonadota</taxon>
        <taxon>Gammaproteobacteria</taxon>
        <taxon>Pseudomonadales</taxon>
        <taxon>Marinobacteraceae</taxon>
        <taxon>Marinobacter</taxon>
    </lineage>
</organism>
<gene>
    <name evidence="1" type="ORF">C7H09_08555</name>
</gene>
<dbReference type="InterPro" id="IPR025562">
    <property type="entry name" value="Tae4"/>
</dbReference>
<dbReference type="EMBL" id="PXNP01000053">
    <property type="protein sequence ID" value="PSF08210.1"/>
    <property type="molecule type" value="Genomic_DNA"/>
</dbReference>
<keyword evidence="2" id="KW-1185">Reference proteome</keyword>
<comment type="caution">
    <text evidence="1">The sequence shown here is derived from an EMBL/GenBank/DDBJ whole genome shotgun (WGS) entry which is preliminary data.</text>
</comment>
<dbReference type="OrthoDB" id="1262040at2"/>
<dbReference type="Proteomes" id="UP000239866">
    <property type="component" value="Unassembled WGS sequence"/>
</dbReference>
<dbReference type="AlphaFoldDB" id="A0A2T1KDS8"/>